<keyword evidence="2" id="KW-0732">Signal</keyword>
<evidence type="ECO:0000256" key="1">
    <source>
        <dbReference type="SAM" id="MobiDB-lite"/>
    </source>
</evidence>
<keyword evidence="4" id="KW-1185">Reference proteome</keyword>
<reference evidence="3 4" key="1">
    <citation type="journal article" date="2019" name="Commun. Biol.">
        <title>The bagworm genome reveals a unique fibroin gene that provides high tensile strength.</title>
        <authorList>
            <person name="Kono N."/>
            <person name="Nakamura H."/>
            <person name="Ohtoshi R."/>
            <person name="Tomita M."/>
            <person name="Numata K."/>
            <person name="Arakawa K."/>
        </authorList>
    </citation>
    <scope>NUCLEOTIDE SEQUENCE [LARGE SCALE GENOMIC DNA]</scope>
</reference>
<name>A0A4C1WP79_EUMVA</name>
<dbReference type="EMBL" id="BGZK01000610">
    <property type="protein sequence ID" value="GBP52803.1"/>
    <property type="molecule type" value="Genomic_DNA"/>
</dbReference>
<organism evidence="3 4">
    <name type="scientific">Eumeta variegata</name>
    <name type="common">Bagworm moth</name>
    <name type="synonym">Eumeta japonica</name>
    <dbReference type="NCBI Taxonomy" id="151549"/>
    <lineage>
        <taxon>Eukaryota</taxon>
        <taxon>Metazoa</taxon>
        <taxon>Ecdysozoa</taxon>
        <taxon>Arthropoda</taxon>
        <taxon>Hexapoda</taxon>
        <taxon>Insecta</taxon>
        <taxon>Pterygota</taxon>
        <taxon>Neoptera</taxon>
        <taxon>Endopterygota</taxon>
        <taxon>Lepidoptera</taxon>
        <taxon>Glossata</taxon>
        <taxon>Ditrysia</taxon>
        <taxon>Tineoidea</taxon>
        <taxon>Psychidae</taxon>
        <taxon>Oiketicinae</taxon>
        <taxon>Eumeta</taxon>
    </lineage>
</organism>
<feature type="signal peptide" evidence="2">
    <location>
        <begin position="1"/>
        <end position="19"/>
    </location>
</feature>
<feature type="region of interest" description="Disordered" evidence="1">
    <location>
        <begin position="28"/>
        <end position="77"/>
    </location>
</feature>
<feature type="chain" id="PRO_5020025563" evidence="2">
    <location>
        <begin position="20"/>
        <end position="112"/>
    </location>
</feature>
<sequence length="112" mass="12330">MRRRGLAVWLALAAHLLTAKEIFSYTQAGSIQSTDARRDSNRARNKTELKRQQSGKNVGDIGTHLRQVGRRGGETGVREGADLLKGFLGCSPGPRGYKGPPSPIENNRRYLL</sequence>
<evidence type="ECO:0000256" key="2">
    <source>
        <dbReference type="SAM" id="SignalP"/>
    </source>
</evidence>
<feature type="region of interest" description="Disordered" evidence="1">
    <location>
        <begin position="90"/>
        <end position="112"/>
    </location>
</feature>
<dbReference type="AlphaFoldDB" id="A0A4C1WP79"/>
<evidence type="ECO:0000313" key="3">
    <source>
        <dbReference type="EMBL" id="GBP52803.1"/>
    </source>
</evidence>
<comment type="caution">
    <text evidence="3">The sequence shown here is derived from an EMBL/GenBank/DDBJ whole genome shotgun (WGS) entry which is preliminary data.</text>
</comment>
<gene>
    <name evidence="3" type="ORF">EVAR_39341_1</name>
</gene>
<protein>
    <submittedName>
        <fullName evidence="3">Uncharacterized protein</fullName>
    </submittedName>
</protein>
<evidence type="ECO:0000313" key="4">
    <source>
        <dbReference type="Proteomes" id="UP000299102"/>
    </source>
</evidence>
<feature type="compositionally biased region" description="Basic and acidic residues" evidence="1">
    <location>
        <begin position="35"/>
        <end position="51"/>
    </location>
</feature>
<accession>A0A4C1WP79</accession>
<proteinExistence type="predicted"/>
<dbReference type="Proteomes" id="UP000299102">
    <property type="component" value="Unassembled WGS sequence"/>
</dbReference>